<sequence>MEQRYQAVLAVIADGRGVGEVAAQFGVSRQSVHAWLGPKRAPH</sequence>
<dbReference type="Gene3D" id="1.10.10.2690">
    <property type="match status" value="1"/>
</dbReference>
<dbReference type="AlphaFoldDB" id="A0A2L2BS86"/>
<keyword evidence="5" id="KW-1185">Reference proteome</keyword>
<dbReference type="InterPro" id="IPR053721">
    <property type="entry name" value="Fimbrial_Adhesin_Reg"/>
</dbReference>
<evidence type="ECO:0000256" key="1">
    <source>
        <dbReference type="ARBA" id="ARBA00023015"/>
    </source>
</evidence>
<dbReference type="Proteomes" id="UP000243077">
    <property type="component" value="Chromosome"/>
</dbReference>
<dbReference type="EMBL" id="CP026923">
    <property type="protein sequence ID" value="AVG24535.1"/>
    <property type="molecule type" value="Genomic_DNA"/>
</dbReference>
<dbReference type="InterPro" id="IPR055247">
    <property type="entry name" value="InsJ-like_HTH"/>
</dbReference>
<feature type="domain" description="Insertion element IS150 protein InsJ-like helix-turn-helix" evidence="3">
    <location>
        <begin position="3"/>
        <end position="36"/>
    </location>
</feature>
<proteinExistence type="predicted"/>
<keyword evidence="1" id="KW-0805">Transcription regulation</keyword>
<dbReference type="SUPFAM" id="SSF48295">
    <property type="entry name" value="TrpR-like"/>
    <property type="match status" value="1"/>
</dbReference>
<reference evidence="4 5" key="1">
    <citation type="submission" date="2018-02" db="EMBL/GenBank/DDBJ databases">
        <title>Complete genome of the streamlined marine actinobacterium Pontimonas salivibrio CL-TW6 adapted to coastal planktonic lifestype.</title>
        <authorList>
            <person name="Cho B.C."/>
            <person name="Hardies S.C."/>
            <person name="Jang G.I."/>
            <person name="Hwang C.Y."/>
        </authorList>
    </citation>
    <scope>NUCLEOTIDE SEQUENCE [LARGE SCALE GENOMIC DNA]</scope>
    <source>
        <strain evidence="4 5">CL-TW6</strain>
    </source>
</reference>
<protein>
    <submittedName>
        <fullName evidence="4">HTH protein</fullName>
    </submittedName>
</protein>
<dbReference type="InterPro" id="IPR010921">
    <property type="entry name" value="Trp_repressor/repl_initiator"/>
</dbReference>
<keyword evidence="2" id="KW-0804">Transcription</keyword>
<gene>
    <name evidence="4" type="ORF">C3B54_111598</name>
</gene>
<name>A0A2L2BS86_9MICO</name>
<evidence type="ECO:0000313" key="5">
    <source>
        <dbReference type="Proteomes" id="UP000243077"/>
    </source>
</evidence>
<dbReference type="OrthoDB" id="568335at2"/>
<evidence type="ECO:0000259" key="3">
    <source>
        <dbReference type="Pfam" id="PF13518"/>
    </source>
</evidence>
<evidence type="ECO:0000256" key="2">
    <source>
        <dbReference type="ARBA" id="ARBA00023163"/>
    </source>
</evidence>
<dbReference type="Pfam" id="PF13518">
    <property type="entry name" value="HTH_28"/>
    <property type="match status" value="1"/>
</dbReference>
<accession>A0A2L2BS86</accession>
<dbReference type="KEGG" id="psai:C3B54_111598"/>
<evidence type="ECO:0000313" key="4">
    <source>
        <dbReference type="EMBL" id="AVG24535.1"/>
    </source>
</evidence>
<dbReference type="GO" id="GO:0043565">
    <property type="term" value="F:sequence-specific DNA binding"/>
    <property type="evidence" value="ECO:0007669"/>
    <property type="project" value="InterPro"/>
</dbReference>
<organism evidence="4 5">
    <name type="scientific">Pontimonas salivibrio</name>
    <dbReference type="NCBI Taxonomy" id="1159327"/>
    <lineage>
        <taxon>Bacteria</taxon>
        <taxon>Bacillati</taxon>
        <taxon>Actinomycetota</taxon>
        <taxon>Actinomycetes</taxon>
        <taxon>Micrococcales</taxon>
        <taxon>Microbacteriaceae</taxon>
        <taxon>Pontimonas</taxon>
    </lineage>
</organism>